<protein>
    <submittedName>
        <fullName evidence="2">Uncharacterized protein</fullName>
    </submittedName>
</protein>
<dbReference type="GeneID" id="71569277"/>
<dbReference type="GeneID" id="97257694"/>
<sequence length="603" mass="65422">MKKRFYLLGMLLAGGVALAQQDAEGRVGINTDAPEASLDISRNEELLRKNSTQPQGVSFPNFSTEQRAKFENPKVGTMIFNTTKQCLEMYFGLKGGRAHWDCIPNATSAQSQNVAIVPAGFEGTYIAGIPFSGGNKVKFELQNNGFSPISNVNFASAVSLQNGGASIGIKGGENKSISLQAGSKTTLSYTLTGTPEEGVLMANFNHLGLTADQQAQVGLGSASVANKDNYTVSLYYQPTNTVVPGKINNGAEKVTIKIPYTNGKGSYNAVNINNIRTAPGQGGDVNDLSLSIPAGNFGVQGELTATINVDGDGEYLVKQMAPGEQYTIATFPIDMNGTRYDVVLKGIGGIPDRCFGKTTFDCVGYGAKVKEHEFIYVPIEGPDGRTWLNNNLGAEYARVGSPYFNPVQQATSKTDWKAYGSLFQWQRNPDGHELINWSSSTSGTPKYTGTGSISTWWTNAGTNMFIRYNDPPYSWVNSSLNSNSSKWNLWKPKGSTNPCPSGYHVPTHKEQVALHDVITGKSNDVNVIWNSEMWDEFGLRLPAAGSRYNNFGAIEETSTLGDYWSSDGRKDLGVWSIYFKRNMSFAGNSGDRAHGHSVRCIKD</sequence>
<reference evidence="2 3" key="1">
    <citation type="submission" date="2012-06" db="EMBL/GenBank/DDBJ databases">
        <title>The complete genome of Ornithobacterium rhinotracheale DSM 15997.</title>
        <authorList>
            <consortium name="US DOE Joint Genome Institute (JGI-PGF)"/>
            <person name="Lucas S."/>
            <person name="Copeland A."/>
            <person name="Lapidus A."/>
            <person name="Goodwin L."/>
            <person name="Pitluck S."/>
            <person name="Peters L."/>
            <person name="Mikhailova N."/>
            <person name="Teshima H."/>
            <person name="Kyrpides N."/>
            <person name="Mavromatis K."/>
            <person name="Pagani I."/>
            <person name="Ivanova N."/>
            <person name="Ovchinnikova G."/>
            <person name="Zeytun A."/>
            <person name="Detter J.C."/>
            <person name="Han C."/>
            <person name="Land M."/>
            <person name="Hauser L."/>
            <person name="Markowitz V."/>
            <person name="Cheng J.-F."/>
            <person name="Hugenholtz P."/>
            <person name="Woyke T."/>
            <person name="Wu D."/>
            <person name="Lang E."/>
            <person name="Kopitz M."/>
            <person name="Brambilla E."/>
            <person name="Klenk H.-P."/>
            <person name="Eisen J.A."/>
        </authorList>
    </citation>
    <scope>NUCLEOTIDE SEQUENCE [LARGE SCALE GENOMIC DNA]</scope>
    <source>
        <strain evidence="3">ATCC 51463 / DSM 15997 / CCUG 23171 / LMG 9086</strain>
    </source>
</reference>
<dbReference type="Proteomes" id="UP000006051">
    <property type="component" value="Chromosome"/>
</dbReference>
<dbReference type="AlphaFoldDB" id="I3ZZQ1"/>
<organism evidence="2 3">
    <name type="scientific">Ornithobacterium rhinotracheale (strain ATCC 51463 / DSM 15997 / CCUG 23171 / CIP 104009 / LMG 9086)</name>
    <dbReference type="NCBI Taxonomy" id="867902"/>
    <lineage>
        <taxon>Bacteria</taxon>
        <taxon>Pseudomonadati</taxon>
        <taxon>Bacteroidota</taxon>
        <taxon>Flavobacteriia</taxon>
        <taxon>Flavobacteriales</taxon>
        <taxon>Weeksellaceae</taxon>
        <taxon>Ornithobacterium</taxon>
    </lineage>
</organism>
<feature type="chain" id="PRO_5003685193" evidence="1">
    <location>
        <begin position="20"/>
        <end position="603"/>
    </location>
</feature>
<keyword evidence="3" id="KW-1185">Reference proteome</keyword>
<proteinExistence type="predicted"/>
<dbReference type="RefSeq" id="WP_014790786.1">
    <property type="nucleotide sequence ID" value="NC_018016.1"/>
</dbReference>
<evidence type="ECO:0000256" key="1">
    <source>
        <dbReference type="SAM" id="SignalP"/>
    </source>
</evidence>
<dbReference type="HOGENOM" id="CLU_035224_0_0_10"/>
<feature type="signal peptide" evidence="1">
    <location>
        <begin position="1"/>
        <end position="19"/>
    </location>
</feature>
<dbReference type="STRING" id="867902.Ornrh_0993"/>
<name>I3ZZQ1_ORNRL</name>
<dbReference type="EMBL" id="CP003283">
    <property type="protein sequence ID" value="AFL97185.1"/>
    <property type="molecule type" value="Genomic_DNA"/>
</dbReference>
<dbReference type="PATRIC" id="fig|867902.3.peg.981"/>
<gene>
    <name evidence="2" type="ordered locus">Ornrh_0993</name>
</gene>
<keyword evidence="1" id="KW-0732">Signal</keyword>
<evidence type="ECO:0000313" key="2">
    <source>
        <dbReference type="EMBL" id="AFL97185.1"/>
    </source>
</evidence>
<dbReference type="eggNOG" id="COG5492">
    <property type="taxonomic scope" value="Bacteria"/>
</dbReference>
<accession>I3ZZQ1</accession>
<dbReference type="KEGG" id="orh:Ornrh_0993"/>
<evidence type="ECO:0000313" key="3">
    <source>
        <dbReference type="Proteomes" id="UP000006051"/>
    </source>
</evidence>